<sequence length="139" mass="16597">MKKHLKSRMTIIFSQSEYFILVVKNCSNSAKQQNIVLIFVWQIVILVEDCTCFVILDSFNKKLESTNHKGKVWGKWKNHDDQRNVYGGKENTSLVTQIVFLHHKIYHNDYTTSFTTTVWPVKSEFVYQYFTNDMTRWYL</sequence>
<dbReference type="EMBL" id="CP111013">
    <property type="protein sequence ID" value="WAQ96804.1"/>
    <property type="molecule type" value="Genomic_DNA"/>
</dbReference>
<evidence type="ECO:0000313" key="1">
    <source>
        <dbReference type="EMBL" id="WAQ96804.1"/>
    </source>
</evidence>
<reference evidence="1" key="1">
    <citation type="submission" date="2022-11" db="EMBL/GenBank/DDBJ databases">
        <title>Centuries of genome instability and evolution in soft-shell clam transmissible cancer (bioRxiv).</title>
        <authorList>
            <person name="Hart S.F.M."/>
            <person name="Yonemitsu M.A."/>
            <person name="Giersch R.M."/>
            <person name="Beal B.F."/>
            <person name="Arriagada G."/>
            <person name="Davis B.W."/>
            <person name="Ostrander E.A."/>
            <person name="Goff S.P."/>
            <person name="Metzger M.J."/>
        </authorList>
    </citation>
    <scope>NUCLEOTIDE SEQUENCE</scope>
    <source>
        <strain evidence="1">MELC-2E11</strain>
        <tissue evidence="1">Siphon/mantle</tissue>
    </source>
</reference>
<evidence type="ECO:0000313" key="2">
    <source>
        <dbReference type="Proteomes" id="UP001164746"/>
    </source>
</evidence>
<keyword evidence="2" id="KW-1185">Reference proteome</keyword>
<gene>
    <name evidence="1" type="ORF">MAR_029494</name>
</gene>
<organism evidence="1 2">
    <name type="scientific">Mya arenaria</name>
    <name type="common">Soft-shell clam</name>
    <dbReference type="NCBI Taxonomy" id="6604"/>
    <lineage>
        <taxon>Eukaryota</taxon>
        <taxon>Metazoa</taxon>
        <taxon>Spiralia</taxon>
        <taxon>Lophotrochozoa</taxon>
        <taxon>Mollusca</taxon>
        <taxon>Bivalvia</taxon>
        <taxon>Autobranchia</taxon>
        <taxon>Heteroconchia</taxon>
        <taxon>Euheterodonta</taxon>
        <taxon>Imparidentia</taxon>
        <taxon>Neoheterodontei</taxon>
        <taxon>Myida</taxon>
        <taxon>Myoidea</taxon>
        <taxon>Myidae</taxon>
        <taxon>Mya</taxon>
    </lineage>
</organism>
<accession>A0ABY7DHL4</accession>
<name>A0ABY7DHL4_MYAAR</name>
<dbReference type="Proteomes" id="UP001164746">
    <property type="component" value="Chromosome 2"/>
</dbReference>
<protein>
    <submittedName>
        <fullName evidence="1">Uncharacterized protein</fullName>
    </submittedName>
</protein>
<proteinExistence type="predicted"/>